<protein>
    <recommendedName>
        <fullName evidence="3">Carrier domain-containing protein</fullName>
    </recommendedName>
</protein>
<name>A0ABW0CH54_STRCD</name>
<evidence type="ECO:0000313" key="2">
    <source>
        <dbReference type="Proteomes" id="UP001596263"/>
    </source>
</evidence>
<keyword evidence="2" id="KW-1185">Reference proteome</keyword>
<comment type="caution">
    <text evidence="1">The sequence shown here is derived from an EMBL/GenBank/DDBJ whole genome shotgun (WGS) entry which is preliminary data.</text>
</comment>
<evidence type="ECO:0008006" key="3">
    <source>
        <dbReference type="Google" id="ProtNLM"/>
    </source>
</evidence>
<sequence>MTEIEMEQQVLEMLMCLRRQSLQDIVNSPIHADGTPEIDSMTAVWVVSTVGKAFDRPLVRLSNVRRESLRSVGGVASLIRQSIPGQLVIGAA</sequence>
<proteinExistence type="predicted"/>
<accession>A0ABW0CH54</accession>
<gene>
    <name evidence="1" type="ORF">ACFPQ9_10105</name>
</gene>
<dbReference type="EMBL" id="JBHSKM010000004">
    <property type="protein sequence ID" value="MFC5214176.1"/>
    <property type="molecule type" value="Genomic_DNA"/>
</dbReference>
<dbReference type="Proteomes" id="UP001596263">
    <property type="component" value="Unassembled WGS sequence"/>
</dbReference>
<reference evidence="2" key="1">
    <citation type="journal article" date="2019" name="Int. J. Syst. Evol. Microbiol.">
        <title>The Global Catalogue of Microorganisms (GCM) 10K type strain sequencing project: providing services to taxonomists for standard genome sequencing and annotation.</title>
        <authorList>
            <consortium name="The Broad Institute Genomics Platform"/>
            <consortium name="The Broad Institute Genome Sequencing Center for Infectious Disease"/>
            <person name="Wu L."/>
            <person name="Ma J."/>
        </authorList>
    </citation>
    <scope>NUCLEOTIDE SEQUENCE [LARGE SCALE GENOMIC DNA]</scope>
    <source>
        <strain evidence="2">KCTC 42586</strain>
    </source>
</reference>
<evidence type="ECO:0000313" key="1">
    <source>
        <dbReference type="EMBL" id="MFC5214176.1"/>
    </source>
</evidence>
<organism evidence="1 2">
    <name type="scientific">Streptomyces coerulescens</name>
    <dbReference type="NCBI Taxonomy" id="29304"/>
    <lineage>
        <taxon>Bacteria</taxon>
        <taxon>Bacillati</taxon>
        <taxon>Actinomycetota</taxon>
        <taxon>Actinomycetes</taxon>
        <taxon>Kitasatosporales</taxon>
        <taxon>Streptomycetaceae</taxon>
        <taxon>Streptomyces</taxon>
    </lineage>
</organism>